<sequence length="506" mass="54717">MAVRYELQLVSSNGGNYIAGDMVQGQLIAKFTRNITVDSMQIRIVSQVRGKSGGNSNKFQDIVSSPTTTLLSAQQSFSKGQSHQFQFAIALPQNVPSNLNVDYMGEARTCLQVIVKEKKRQTVDDVPLNVQSGYTGSWPPPPLEFQERKEVLGSGSIFSSAKNLGLCDLSVVVPSQLVRSTTGTASVRFHVGNPANLSRDRLRILIELSAEVTCKFGLNESKRYFVSVADYIPTLNFDPSTSTFTGSLEYRLDGSQAPAGKSIQKPQDVSSFKVGVPILPTLIGGQNFKVVTSIHAHIVYYESFKMKAGGVITVVDEARPFAQGSAPSTPHSSTSSAPMAPPAAAAAAMAPSYEAAMQDPGKDAKAGGQPYPPQQQQPPYPSQQYPPQQPYPPQQQQQPFAPQQYPPQQQSQQYPPQQYPPQQQQASYPPQQYPPQQQAQQYPPQQYPPQQYPPQAQPTYPPAPQAATYPPLPGQGAPGPYGATPPPYSGDAAYPAAPYGAKGPYA</sequence>
<feature type="compositionally biased region" description="Pro residues" evidence="1">
    <location>
        <begin position="370"/>
        <end position="381"/>
    </location>
</feature>
<evidence type="ECO:0000313" key="2">
    <source>
        <dbReference type="EMBL" id="EDQ85167.1"/>
    </source>
</evidence>
<feature type="compositionally biased region" description="Low complexity" evidence="1">
    <location>
        <begin position="325"/>
        <end position="352"/>
    </location>
</feature>
<feature type="compositionally biased region" description="Low complexity" evidence="1">
    <location>
        <begin position="489"/>
        <end position="506"/>
    </location>
</feature>
<feature type="compositionally biased region" description="Low complexity" evidence="1">
    <location>
        <begin position="394"/>
        <end position="444"/>
    </location>
</feature>
<feature type="region of interest" description="Disordered" evidence="1">
    <location>
        <begin position="322"/>
        <end position="506"/>
    </location>
</feature>
<accession>A9VBD3</accession>
<feature type="compositionally biased region" description="Pro residues" evidence="1">
    <location>
        <begin position="445"/>
        <end position="464"/>
    </location>
</feature>
<dbReference type="InterPro" id="IPR014752">
    <property type="entry name" value="Arrestin-like_C"/>
</dbReference>
<feature type="compositionally biased region" description="Low complexity" evidence="1">
    <location>
        <begin position="465"/>
        <end position="482"/>
    </location>
</feature>
<reference evidence="2 3" key="1">
    <citation type="journal article" date="2008" name="Nature">
        <title>The genome of the choanoflagellate Monosiga brevicollis and the origin of metazoans.</title>
        <authorList>
            <consortium name="JGI Sequencing"/>
            <person name="King N."/>
            <person name="Westbrook M.J."/>
            <person name="Young S.L."/>
            <person name="Kuo A."/>
            <person name="Abedin M."/>
            <person name="Chapman J."/>
            <person name="Fairclough S."/>
            <person name="Hellsten U."/>
            <person name="Isogai Y."/>
            <person name="Letunic I."/>
            <person name="Marr M."/>
            <person name="Pincus D."/>
            <person name="Putnam N."/>
            <person name="Rokas A."/>
            <person name="Wright K.J."/>
            <person name="Zuzow R."/>
            <person name="Dirks W."/>
            <person name="Good M."/>
            <person name="Goodstein D."/>
            <person name="Lemons D."/>
            <person name="Li W."/>
            <person name="Lyons J.B."/>
            <person name="Morris A."/>
            <person name="Nichols S."/>
            <person name="Richter D.J."/>
            <person name="Salamov A."/>
            <person name="Bork P."/>
            <person name="Lim W.A."/>
            <person name="Manning G."/>
            <person name="Miller W.T."/>
            <person name="McGinnis W."/>
            <person name="Shapiro H."/>
            <person name="Tjian R."/>
            <person name="Grigoriev I.V."/>
            <person name="Rokhsar D."/>
        </authorList>
    </citation>
    <scope>NUCLEOTIDE SEQUENCE [LARGE SCALE GENOMIC DNA]</scope>
    <source>
        <strain evidence="3">MX1 / ATCC 50154</strain>
    </source>
</reference>
<dbReference type="Gene3D" id="2.60.40.640">
    <property type="match status" value="1"/>
</dbReference>
<dbReference type="Proteomes" id="UP000001357">
    <property type="component" value="Unassembled WGS sequence"/>
</dbReference>
<dbReference type="KEGG" id="mbr:MONBRDRAFT_34389"/>
<dbReference type="STRING" id="81824.A9VBD3"/>
<dbReference type="GeneID" id="5895274"/>
<dbReference type="eggNOG" id="ENOG502TCRS">
    <property type="taxonomic scope" value="Eukaryota"/>
</dbReference>
<name>A9VBD3_MONBE</name>
<keyword evidence="3" id="KW-1185">Reference proteome</keyword>
<proteinExistence type="predicted"/>
<dbReference type="AlphaFoldDB" id="A9VBD3"/>
<protein>
    <submittedName>
        <fullName evidence="2">Uncharacterized protein</fullName>
    </submittedName>
</protein>
<gene>
    <name evidence="2" type="ORF">MONBRDRAFT_34389</name>
</gene>
<dbReference type="RefSeq" id="XP_001749992.1">
    <property type="nucleotide sequence ID" value="XM_001749940.1"/>
</dbReference>
<dbReference type="InParanoid" id="A9VBD3"/>
<evidence type="ECO:0000256" key="1">
    <source>
        <dbReference type="SAM" id="MobiDB-lite"/>
    </source>
</evidence>
<organism evidence="2 3">
    <name type="scientific">Monosiga brevicollis</name>
    <name type="common">Choanoflagellate</name>
    <dbReference type="NCBI Taxonomy" id="81824"/>
    <lineage>
        <taxon>Eukaryota</taxon>
        <taxon>Choanoflagellata</taxon>
        <taxon>Craspedida</taxon>
        <taxon>Salpingoecidae</taxon>
        <taxon>Monosiga</taxon>
    </lineage>
</organism>
<evidence type="ECO:0000313" key="3">
    <source>
        <dbReference type="Proteomes" id="UP000001357"/>
    </source>
</evidence>
<dbReference type="EMBL" id="CH991576">
    <property type="protein sequence ID" value="EDQ85167.1"/>
    <property type="molecule type" value="Genomic_DNA"/>
</dbReference>